<keyword evidence="4" id="KW-0808">Transferase</keyword>
<dbReference type="EC" id="2.7.7.48" evidence="1 8"/>
<keyword evidence="5" id="KW-0548">Nucleotidyltransferase</keyword>
<evidence type="ECO:0000256" key="7">
    <source>
        <dbReference type="ARBA" id="ARBA00022953"/>
    </source>
</evidence>
<dbReference type="GO" id="GO:0003968">
    <property type="term" value="F:RNA-directed RNA polymerase activity"/>
    <property type="evidence" value="ECO:0007669"/>
    <property type="project" value="UniProtKB-KW"/>
</dbReference>
<keyword evidence="6" id="KW-0547">Nucleotide-binding</keyword>
<dbReference type="InterPro" id="IPR001407">
    <property type="entry name" value="RNA_pol_PB1_influenza"/>
</dbReference>
<accession>A0A7D7F8P6</accession>
<evidence type="ECO:0000313" key="10">
    <source>
        <dbReference type="EMBL" id="QMP82355.1"/>
    </source>
</evidence>
<keyword evidence="7" id="KW-0693">Viral RNA replication</keyword>
<evidence type="ECO:0000256" key="5">
    <source>
        <dbReference type="ARBA" id="ARBA00022695"/>
    </source>
</evidence>
<keyword evidence="3 8" id="KW-0696">RNA-directed RNA polymerase</keyword>
<evidence type="ECO:0000256" key="8">
    <source>
        <dbReference type="RuleBase" id="RU004330"/>
    </source>
</evidence>
<dbReference type="PROSITE" id="PS50525">
    <property type="entry name" value="RDRP_SSRNA_NEG_SEG"/>
    <property type="match status" value="1"/>
</dbReference>
<dbReference type="GO" id="GO:0039694">
    <property type="term" value="P:viral RNA genome replication"/>
    <property type="evidence" value="ECO:0007669"/>
    <property type="project" value="InterPro"/>
</dbReference>
<dbReference type="GO" id="GO:0003723">
    <property type="term" value="F:RNA binding"/>
    <property type="evidence" value="ECO:0007669"/>
    <property type="project" value="InterPro"/>
</dbReference>
<sequence length="802" mass="91329">MYEEPLEEFEEYPNSLIIDCISREDGELRNLRGDEEMSKEFSNNLSLISCLYMYVNTPPHGYGSHTKYVAETVRRSYSYNLKPNNKEINLLGRKIERMHWETEDGDFPLEEIHGNYSPSHLKTMISSFLLKHSSTIDNVVEEVITKNLHANSDLLTRGKQTLCPMSDKSVAASTAYKRVFDFYQENLGLNNLTMFEYMRAMFVAMGEKTLKYNKVTTTEVTKKFYDKLSSQYVTSTKNIRKMIRTQTSCEEESFEVLLGWATKFASYVKHKERGKKDRRAIASANMFLRVYLFFIEEFHLKLSKILPGSTISIGGEEKKAKISSTLNNVGNATIFGEGLQGTEDATKWNECLAPSAFAMMHKYFFDKGLRNKLSLQPPSKNGLLFSKIARVGNFLMSMKTIQMGCGPLGISDRFYNNLEWDDRNLQRYNEFTREWYNQVKDKKEGCYYRASPGMLMGMLNAGSTTLGLLACGYFDNPAQHSVVTLRSSDDSMSLFLGMSKQAAVNSCRFNKAALALIGINLSPDKTFIFGKGFGEYTSWYQDGVFISQFGVETGTLRPGGVNPADDLFAIVKGTSVNLNTLTINHLGAVAKIRIGVSNVRRLWRIKYCPNKRKNISSKVLLVEDGGDCLWSCGNCHLEETTMKEIFASNDEEKDYLQRVRNPSNPFCPLTSEKVTFSRDTMSLQLSETDTPKNVFHFVKRSNRSSINTKRNGKQLDEKCHDEAQRIIKLIDPILEIKRPCVPVPIHKHLSSMIELRSENFDLSYGERRTIEGAIEKLMGLDSNLEEEMEKSVLDDEFNIYPS</sequence>
<evidence type="ECO:0000256" key="4">
    <source>
        <dbReference type="ARBA" id="ARBA00022679"/>
    </source>
</evidence>
<reference evidence="10" key="2">
    <citation type="submission" date="2020-03" db="EMBL/GenBank/DDBJ databases">
        <authorList>
            <person name="Kafer S."/>
            <person name="Paraskevopoulou S."/>
            <person name="Zirkel F."/>
            <person name="Wieseke N."/>
            <person name="Donath A."/>
            <person name="Petersen M."/>
            <person name="Jones T.C."/>
            <person name="Liu S."/>
            <person name="Zhou X."/>
            <person name="Middendorf M."/>
            <person name="Junglen S."/>
            <person name="Misof B."/>
            <person name="Drosten C."/>
        </authorList>
    </citation>
    <scope>NUCLEOTIDE SEQUENCE</scope>
    <source>
        <strain evidence="10">OKIAV170</strain>
    </source>
</reference>
<evidence type="ECO:0000256" key="6">
    <source>
        <dbReference type="ARBA" id="ARBA00022741"/>
    </source>
</evidence>
<evidence type="ECO:0000256" key="1">
    <source>
        <dbReference type="ARBA" id="ARBA00012494"/>
    </source>
</evidence>
<comment type="catalytic activity">
    <reaction evidence="8">
        <text>RNA(n) + a ribonucleoside 5'-triphosphate = RNA(n+1) + diphosphate</text>
        <dbReference type="Rhea" id="RHEA:21248"/>
        <dbReference type="Rhea" id="RHEA-COMP:14527"/>
        <dbReference type="Rhea" id="RHEA-COMP:17342"/>
        <dbReference type="ChEBI" id="CHEBI:33019"/>
        <dbReference type="ChEBI" id="CHEBI:61557"/>
        <dbReference type="ChEBI" id="CHEBI:140395"/>
        <dbReference type="EC" id="2.7.7.48"/>
    </reaction>
</comment>
<evidence type="ECO:0000259" key="9">
    <source>
        <dbReference type="PROSITE" id="PS50525"/>
    </source>
</evidence>
<evidence type="ECO:0000256" key="3">
    <source>
        <dbReference type="ARBA" id="ARBA00022484"/>
    </source>
</evidence>
<dbReference type="GO" id="GO:0000166">
    <property type="term" value="F:nucleotide binding"/>
    <property type="evidence" value="ECO:0007669"/>
    <property type="project" value="UniProtKB-KW"/>
</dbReference>
<proteinExistence type="predicted"/>
<feature type="domain" description="RdRp catalytic" evidence="9">
    <location>
        <begin position="328"/>
        <end position="527"/>
    </location>
</feature>
<protein>
    <recommendedName>
        <fullName evidence="2 8">RNA-directed RNA polymerase catalytic subunit</fullName>
        <ecNumber evidence="1 8">2.7.7.48</ecNumber>
    </recommendedName>
</protein>
<dbReference type="InterPro" id="IPR007099">
    <property type="entry name" value="RNA-dir_pol_NSvirus"/>
</dbReference>
<reference evidence="10" key="1">
    <citation type="journal article" date="2019" name="PLoS Pathog.">
        <title>Re-assessing the diversity of negative strand RNA viruses in insects.</title>
        <authorList>
            <person name="Kafer S."/>
            <person name="Paraskevopoulou S."/>
            <person name="Zirkel F."/>
            <person name="Wieseke N."/>
            <person name="Donath A."/>
            <person name="Petersen M."/>
            <person name="Jones T.C."/>
            <person name="Liu S."/>
            <person name="Zhou X."/>
            <person name="Middendorf M."/>
            <person name="Junglen S."/>
            <person name="Misof B."/>
            <person name="Drosten C."/>
        </authorList>
    </citation>
    <scope>NUCLEOTIDE SEQUENCE</scope>
    <source>
        <strain evidence="10">OKIAV170</strain>
    </source>
</reference>
<dbReference type="Pfam" id="PF00602">
    <property type="entry name" value="Flu_PB1"/>
    <property type="match status" value="1"/>
</dbReference>
<dbReference type="EMBL" id="MT153548">
    <property type="protein sequence ID" value="QMP82355.1"/>
    <property type="molecule type" value="Viral_cRNA"/>
</dbReference>
<name>A0A7D7F8P6_9ORTO</name>
<organism evidence="10">
    <name type="scientific">Dermapteran orthomyxo-related virus OKIAV170</name>
    <dbReference type="NCBI Taxonomy" id="2746276"/>
    <lineage>
        <taxon>Viruses</taxon>
        <taxon>Riboviria</taxon>
        <taxon>Orthornavirae</taxon>
        <taxon>Negarnaviricota</taxon>
        <taxon>Polyploviricotina</taxon>
        <taxon>Insthoviricetes</taxon>
        <taxon>Articulavirales</taxon>
        <taxon>Orthomyxoviridae</taxon>
    </lineage>
</organism>
<evidence type="ECO:0000256" key="2">
    <source>
        <dbReference type="ARBA" id="ARBA00020035"/>
    </source>
</evidence>